<feature type="domain" description="Radical SAM core" evidence="13">
    <location>
        <begin position="114"/>
        <end position="360"/>
    </location>
</feature>
<dbReference type="PIRSF" id="PIRSF006004">
    <property type="entry name" value="CHP00048"/>
    <property type="match status" value="1"/>
</dbReference>
<evidence type="ECO:0000259" key="13">
    <source>
        <dbReference type="PROSITE" id="PS51918"/>
    </source>
</evidence>
<proteinExistence type="inferred from homology"/>
<reference evidence="15" key="1">
    <citation type="submission" date="2018-12" db="EMBL/GenBank/DDBJ databases">
        <title>Tengunoibacter tsumagoiensis gen. nov., sp. nov., Dictyobacter kobayashii sp. nov., D. alpinus sp. nov., and D. joshuensis sp. nov. and description of Dictyobacteraceae fam. nov. within the order Ktedonobacterales isolated from Tengu-no-mugimeshi.</title>
        <authorList>
            <person name="Wang C.M."/>
            <person name="Zheng Y."/>
            <person name="Sakai Y."/>
            <person name="Toyoda A."/>
            <person name="Minakuchi Y."/>
            <person name="Abe K."/>
            <person name="Yokota A."/>
            <person name="Yabe S."/>
        </authorList>
    </citation>
    <scope>NUCLEOTIDE SEQUENCE [LARGE SCALE GENOMIC DNA]</scope>
    <source>
        <strain evidence="15">S-27</strain>
    </source>
</reference>
<dbReference type="Proteomes" id="UP000287224">
    <property type="component" value="Unassembled WGS sequence"/>
</dbReference>
<dbReference type="GO" id="GO:0002935">
    <property type="term" value="F:tRNA (adenine(37)-C2)-methyltransferase activity"/>
    <property type="evidence" value="ECO:0007669"/>
    <property type="project" value="UniProtKB-UniRule"/>
</dbReference>
<dbReference type="Pfam" id="PF04055">
    <property type="entry name" value="Radical_SAM"/>
    <property type="match status" value="1"/>
</dbReference>
<evidence type="ECO:0000256" key="2">
    <source>
        <dbReference type="ARBA" id="ARBA00022485"/>
    </source>
</evidence>
<comment type="subcellular location">
    <subcellularLocation>
        <location evidence="1 12">Cytoplasm</location>
    </subcellularLocation>
</comment>
<comment type="similarity">
    <text evidence="12">Belongs to the radical SAM superfamily. RlmN family.</text>
</comment>
<dbReference type="GO" id="GO:0000049">
    <property type="term" value="F:tRNA binding"/>
    <property type="evidence" value="ECO:0007669"/>
    <property type="project" value="UniProtKB-UniRule"/>
</dbReference>
<dbReference type="PROSITE" id="PS51918">
    <property type="entry name" value="RADICAL_SAM"/>
    <property type="match status" value="1"/>
</dbReference>
<keyword evidence="10 12" id="KW-0408">Iron</keyword>
<feature type="binding site" evidence="12">
    <location>
        <position position="132"/>
    </location>
    <ligand>
        <name>[4Fe-4S] cluster</name>
        <dbReference type="ChEBI" id="CHEBI:49883"/>
        <note>4Fe-4S-S-AdoMet</note>
    </ligand>
</feature>
<dbReference type="SFLD" id="SFLDG01062">
    <property type="entry name" value="methyltransferase_(Class_A)"/>
    <property type="match status" value="1"/>
</dbReference>
<dbReference type="Pfam" id="PF21016">
    <property type="entry name" value="RlmN_N"/>
    <property type="match status" value="1"/>
</dbReference>
<dbReference type="GO" id="GO:0046872">
    <property type="term" value="F:metal ion binding"/>
    <property type="evidence" value="ECO:0007669"/>
    <property type="project" value="UniProtKB-KW"/>
</dbReference>
<evidence type="ECO:0000256" key="5">
    <source>
        <dbReference type="ARBA" id="ARBA00022603"/>
    </source>
</evidence>
<keyword evidence="5 12" id="KW-0489">Methyltransferase</keyword>
<dbReference type="SUPFAM" id="SSF102114">
    <property type="entry name" value="Radical SAM enzymes"/>
    <property type="match status" value="1"/>
</dbReference>
<dbReference type="GO" id="GO:0051539">
    <property type="term" value="F:4 iron, 4 sulfur cluster binding"/>
    <property type="evidence" value="ECO:0007669"/>
    <property type="project" value="UniProtKB-UniRule"/>
</dbReference>
<feature type="active site" description="Proton acceptor" evidence="12">
    <location>
        <position position="102"/>
    </location>
</feature>
<evidence type="ECO:0000256" key="10">
    <source>
        <dbReference type="ARBA" id="ARBA00023004"/>
    </source>
</evidence>
<keyword evidence="11 12" id="KW-0411">Iron-sulfur</keyword>
<dbReference type="HAMAP" id="MF_01849">
    <property type="entry name" value="RNA_methyltr_RlmN"/>
    <property type="match status" value="1"/>
</dbReference>
<dbReference type="InterPro" id="IPR004383">
    <property type="entry name" value="rRNA_lsu_MTrfase_RlmN/Cfr"/>
</dbReference>
<evidence type="ECO:0000256" key="6">
    <source>
        <dbReference type="ARBA" id="ARBA00022679"/>
    </source>
</evidence>
<dbReference type="GO" id="GO:0070040">
    <property type="term" value="F:rRNA (adenine(2503)-C2-)-methyltransferase activity"/>
    <property type="evidence" value="ECO:0007669"/>
    <property type="project" value="UniProtKB-UniRule"/>
</dbReference>
<dbReference type="SFLD" id="SFLDF00275">
    <property type="entry name" value="adenosine_C2_methyltransferase"/>
    <property type="match status" value="1"/>
</dbReference>
<dbReference type="Gene3D" id="3.20.20.70">
    <property type="entry name" value="Aldolase class I"/>
    <property type="match status" value="1"/>
</dbReference>
<keyword evidence="4 12" id="KW-0698">rRNA processing</keyword>
<evidence type="ECO:0000256" key="1">
    <source>
        <dbReference type="ARBA" id="ARBA00004496"/>
    </source>
</evidence>
<organism evidence="14 15">
    <name type="scientific">Dictyobacter aurantiacus</name>
    <dbReference type="NCBI Taxonomy" id="1936993"/>
    <lineage>
        <taxon>Bacteria</taxon>
        <taxon>Bacillati</taxon>
        <taxon>Chloroflexota</taxon>
        <taxon>Ktedonobacteria</taxon>
        <taxon>Ktedonobacterales</taxon>
        <taxon>Dictyobacteraceae</taxon>
        <taxon>Dictyobacter</taxon>
    </lineage>
</organism>
<evidence type="ECO:0000256" key="8">
    <source>
        <dbReference type="ARBA" id="ARBA00022694"/>
    </source>
</evidence>
<evidence type="ECO:0000256" key="12">
    <source>
        <dbReference type="HAMAP-Rule" id="MF_01849"/>
    </source>
</evidence>
<keyword evidence="9 12" id="KW-0479">Metal-binding</keyword>
<dbReference type="InterPro" id="IPR040072">
    <property type="entry name" value="Methyltransferase_A"/>
</dbReference>
<feature type="binding site" evidence="12">
    <location>
        <position position="222"/>
    </location>
    <ligand>
        <name>S-adenosyl-L-methionine</name>
        <dbReference type="ChEBI" id="CHEBI:59789"/>
    </ligand>
</feature>
<dbReference type="InterPro" id="IPR007197">
    <property type="entry name" value="rSAM"/>
</dbReference>
<feature type="binding site" evidence="12">
    <location>
        <position position="135"/>
    </location>
    <ligand>
        <name>[4Fe-4S] cluster</name>
        <dbReference type="ChEBI" id="CHEBI:49883"/>
        <note>4Fe-4S-S-AdoMet</note>
    </ligand>
</feature>
<feature type="binding site" evidence="12">
    <location>
        <position position="128"/>
    </location>
    <ligand>
        <name>[4Fe-4S] cluster</name>
        <dbReference type="ChEBI" id="CHEBI:49883"/>
        <note>4Fe-4S-S-AdoMet</note>
    </ligand>
</feature>
<evidence type="ECO:0000256" key="9">
    <source>
        <dbReference type="ARBA" id="ARBA00022723"/>
    </source>
</evidence>
<keyword evidence="15" id="KW-1185">Reference proteome</keyword>
<dbReference type="InterPro" id="IPR027492">
    <property type="entry name" value="RNA_MTrfase_RlmN"/>
</dbReference>
<feature type="binding site" evidence="12">
    <location>
        <begin position="190"/>
        <end position="191"/>
    </location>
    <ligand>
        <name>S-adenosyl-L-methionine</name>
        <dbReference type="ChEBI" id="CHEBI:59789"/>
    </ligand>
</feature>
<sequence length="388" mass="42805">MTMTPISQTQKKTDLLALTLPQLQQWLKDRGEAPFRAKQIYNWLYRQLETDFSAMSNLPQSLRQRLSEEACIGPTVIRSELHSKDDRTRKILLELSDGKLVESVLMLYPPLKESSSRATVCVSSQAGCAFGCTFCATGQMGFDRHLSAGEIVAQVLFFARELRAAPWTAAGLPGSTPIHHITNIVLMGMGEPLHNYTNVLQALRILNSSDGFNLGARHMTVSTVGLAPAIRKLSQENLQINLAISLHAPTDELRSRTMPVNRKYPLAELLAACKDYIATTKRQVTFEYVLLSGVNDTAAYAEKLAELLAPLKQFAHVNCIPVNATSASYQTPGPDAIRAFRNILFEHGISNSVRAERGDDIAAACGQLRTRFENSRKTPVVPVLTPQT</sequence>
<dbReference type="AlphaFoldDB" id="A0A401ZBB1"/>
<name>A0A401ZBB1_9CHLR</name>
<dbReference type="Gene3D" id="1.10.150.530">
    <property type="match status" value="1"/>
</dbReference>
<dbReference type="EMBL" id="BIFQ01000001">
    <property type="protein sequence ID" value="GCE04174.1"/>
    <property type="molecule type" value="Genomic_DNA"/>
</dbReference>
<comment type="caution">
    <text evidence="14">The sequence shown here is derived from an EMBL/GenBank/DDBJ whole genome shotgun (WGS) entry which is preliminary data.</text>
</comment>
<evidence type="ECO:0000256" key="7">
    <source>
        <dbReference type="ARBA" id="ARBA00022691"/>
    </source>
</evidence>
<keyword evidence="12" id="KW-1015">Disulfide bond</keyword>
<dbReference type="GO" id="GO:0005737">
    <property type="term" value="C:cytoplasm"/>
    <property type="evidence" value="ECO:0007669"/>
    <property type="project" value="UniProtKB-SubCell"/>
</dbReference>
<feature type="binding site" evidence="12">
    <location>
        <begin position="245"/>
        <end position="247"/>
    </location>
    <ligand>
        <name>S-adenosyl-L-methionine</name>
        <dbReference type="ChEBI" id="CHEBI:59789"/>
    </ligand>
</feature>
<comment type="miscellaneous">
    <text evidence="12">Reaction proceeds by a ping-pong mechanism involving intermediate methylation of a conserved cysteine residue.</text>
</comment>
<feature type="active site" description="S-methylcysteine intermediate" evidence="12">
    <location>
        <position position="365"/>
    </location>
</feature>
<feature type="binding site" evidence="12">
    <location>
        <position position="323"/>
    </location>
    <ligand>
        <name>S-adenosyl-L-methionine</name>
        <dbReference type="ChEBI" id="CHEBI:59789"/>
    </ligand>
</feature>
<comment type="cofactor">
    <cofactor evidence="12">
        <name>[4Fe-4S] cluster</name>
        <dbReference type="ChEBI" id="CHEBI:49883"/>
    </cofactor>
    <text evidence="12">Binds 1 [4Fe-4S] cluster. The cluster is coordinated with 3 cysteines and an exchangeable S-adenosyl-L-methionine.</text>
</comment>
<evidence type="ECO:0000256" key="11">
    <source>
        <dbReference type="ARBA" id="ARBA00023014"/>
    </source>
</evidence>
<keyword evidence="2 12" id="KW-0004">4Fe-4S</keyword>
<dbReference type="InterPro" id="IPR048641">
    <property type="entry name" value="RlmN_N"/>
</dbReference>
<dbReference type="GO" id="GO:0019843">
    <property type="term" value="F:rRNA binding"/>
    <property type="evidence" value="ECO:0007669"/>
    <property type="project" value="UniProtKB-UniRule"/>
</dbReference>
<protein>
    <recommendedName>
        <fullName evidence="12">Probable dual-specificity RNA methyltransferase RlmN</fullName>
        <ecNumber evidence="12">2.1.1.192</ecNumber>
    </recommendedName>
    <alternativeName>
        <fullName evidence="12">23S rRNA (adenine(2503)-C(2))-methyltransferase</fullName>
    </alternativeName>
    <alternativeName>
        <fullName evidence="12">23S rRNA m2A2503 methyltransferase</fullName>
    </alternativeName>
    <alternativeName>
        <fullName evidence="12">Ribosomal RNA large subunit methyltransferase N</fullName>
    </alternativeName>
    <alternativeName>
        <fullName evidence="12">tRNA (adenine(37)-C(2))-methyltransferase</fullName>
    </alternativeName>
    <alternativeName>
        <fullName evidence="12">tRNA m2A37 methyltransferase</fullName>
    </alternativeName>
</protein>
<dbReference type="CDD" id="cd01335">
    <property type="entry name" value="Radical_SAM"/>
    <property type="match status" value="1"/>
</dbReference>
<dbReference type="NCBIfam" id="TIGR00048">
    <property type="entry name" value="rRNA_mod_RlmN"/>
    <property type="match status" value="1"/>
</dbReference>
<dbReference type="PANTHER" id="PTHR30544:SF5">
    <property type="entry name" value="RADICAL SAM CORE DOMAIN-CONTAINING PROTEIN"/>
    <property type="match status" value="1"/>
</dbReference>
<comment type="catalytic activity">
    <reaction evidence="12">
        <text>adenosine(2503) in 23S rRNA + 2 reduced [2Fe-2S]-[ferredoxin] + 2 S-adenosyl-L-methionine = 2-methyladenosine(2503) in 23S rRNA + 5'-deoxyadenosine + L-methionine + 2 oxidized [2Fe-2S]-[ferredoxin] + S-adenosyl-L-homocysteine</text>
        <dbReference type="Rhea" id="RHEA:42916"/>
        <dbReference type="Rhea" id="RHEA-COMP:10000"/>
        <dbReference type="Rhea" id="RHEA-COMP:10001"/>
        <dbReference type="Rhea" id="RHEA-COMP:10152"/>
        <dbReference type="Rhea" id="RHEA-COMP:10282"/>
        <dbReference type="ChEBI" id="CHEBI:17319"/>
        <dbReference type="ChEBI" id="CHEBI:33737"/>
        <dbReference type="ChEBI" id="CHEBI:33738"/>
        <dbReference type="ChEBI" id="CHEBI:57844"/>
        <dbReference type="ChEBI" id="CHEBI:57856"/>
        <dbReference type="ChEBI" id="CHEBI:59789"/>
        <dbReference type="ChEBI" id="CHEBI:74411"/>
        <dbReference type="ChEBI" id="CHEBI:74497"/>
        <dbReference type="EC" id="2.1.1.192"/>
    </reaction>
</comment>
<dbReference type="PANTHER" id="PTHR30544">
    <property type="entry name" value="23S RRNA METHYLTRANSFERASE"/>
    <property type="match status" value="1"/>
</dbReference>
<keyword evidence="8 12" id="KW-0819">tRNA processing</keyword>
<dbReference type="EC" id="2.1.1.192" evidence="12"/>
<comment type="function">
    <text evidence="12">Specifically methylates position 2 of adenine 2503 in 23S rRNA and position 2 of adenine 37 in tRNAs.</text>
</comment>
<dbReference type="InterPro" id="IPR013785">
    <property type="entry name" value="Aldolase_TIM"/>
</dbReference>
<evidence type="ECO:0000313" key="14">
    <source>
        <dbReference type="EMBL" id="GCE04174.1"/>
    </source>
</evidence>
<keyword evidence="3 12" id="KW-0963">Cytoplasm</keyword>
<accession>A0A401ZBB1</accession>
<evidence type="ECO:0000256" key="3">
    <source>
        <dbReference type="ARBA" id="ARBA00022490"/>
    </source>
</evidence>
<gene>
    <name evidence="12 14" type="primary">rlmN</name>
    <name evidence="14" type="ORF">KDAU_15030</name>
</gene>
<evidence type="ECO:0000313" key="15">
    <source>
        <dbReference type="Proteomes" id="UP000287224"/>
    </source>
</evidence>
<keyword evidence="7 12" id="KW-0949">S-adenosyl-L-methionine</keyword>
<comment type="caution">
    <text evidence="12">Lacks conserved residue(s) required for the propagation of feature annotation.</text>
</comment>
<keyword evidence="6 12" id="KW-0808">Transferase</keyword>
<dbReference type="SFLD" id="SFLDS00029">
    <property type="entry name" value="Radical_SAM"/>
    <property type="match status" value="1"/>
</dbReference>
<dbReference type="GO" id="GO:0030488">
    <property type="term" value="P:tRNA methylation"/>
    <property type="evidence" value="ECO:0007669"/>
    <property type="project" value="UniProtKB-UniRule"/>
</dbReference>
<dbReference type="InterPro" id="IPR058240">
    <property type="entry name" value="rSAM_sf"/>
</dbReference>
<evidence type="ECO:0000256" key="4">
    <source>
        <dbReference type="ARBA" id="ARBA00022552"/>
    </source>
</evidence>
<dbReference type="FunFam" id="3.20.20.70:FF:000014">
    <property type="entry name" value="Probable dual-specificity RNA methyltransferase RlmN"/>
    <property type="match status" value="1"/>
</dbReference>
<comment type="catalytic activity">
    <reaction evidence="12">
        <text>adenosine(37) in tRNA + 2 reduced [2Fe-2S]-[ferredoxin] + 2 S-adenosyl-L-methionine = 2-methyladenosine(37) in tRNA + 5'-deoxyadenosine + L-methionine + 2 oxidized [2Fe-2S]-[ferredoxin] + S-adenosyl-L-homocysteine</text>
        <dbReference type="Rhea" id="RHEA:43332"/>
        <dbReference type="Rhea" id="RHEA-COMP:10000"/>
        <dbReference type="Rhea" id="RHEA-COMP:10001"/>
        <dbReference type="Rhea" id="RHEA-COMP:10162"/>
        <dbReference type="Rhea" id="RHEA-COMP:10485"/>
        <dbReference type="ChEBI" id="CHEBI:17319"/>
        <dbReference type="ChEBI" id="CHEBI:33737"/>
        <dbReference type="ChEBI" id="CHEBI:33738"/>
        <dbReference type="ChEBI" id="CHEBI:57844"/>
        <dbReference type="ChEBI" id="CHEBI:57856"/>
        <dbReference type="ChEBI" id="CHEBI:59789"/>
        <dbReference type="ChEBI" id="CHEBI:74411"/>
        <dbReference type="ChEBI" id="CHEBI:74497"/>
        <dbReference type="EC" id="2.1.1.192"/>
    </reaction>
</comment>
<dbReference type="GO" id="GO:0070475">
    <property type="term" value="P:rRNA base methylation"/>
    <property type="evidence" value="ECO:0007669"/>
    <property type="project" value="UniProtKB-UniRule"/>
</dbReference>